<dbReference type="PANTHER" id="PTHR10044">
    <property type="entry name" value="INHIBITOR OF APOPTOSIS"/>
    <property type="match status" value="1"/>
</dbReference>
<evidence type="ECO:0000313" key="3">
    <source>
        <dbReference type="Proteomes" id="UP001374579"/>
    </source>
</evidence>
<dbReference type="InterPro" id="IPR013083">
    <property type="entry name" value="Znf_RING/FYVE/PHD"/>
</dbReference>
<dbReference type="SMART" id="SM00238">
    <property type="entry name" value="BIR"/>
    <property type="match status" value="2"/>
</dbReference>
<protein>
    <submittedName>
        <fullName evidence="2">Uncharacterized protein</fullName>
    </submittedName>
</protein>
<dbReference type="PANTHER" id="PTHR10044:SF139">
    <property type="entry name" value="DEATH-ASSOCIATED INHIBITOR OF APOPTOSIS 2"/>
    <property type="match status" value="1"/>
</dbReference>
<keyword evidence="3" id="KW-1185">Reference proteome</keyword>
<dbReference type="GO" id="GO:0031398">
    <property type="term" value="P:positive regulation of protein ubiquitination"/>
    <property type="evidence" value="ECO:0007669"/>
    <property type="project" value="TreeGrafter"/>
</dbReference>
<dbReference type="EMBL" id="JBAMIC010000004">
    <property type="protein sequence ID" value="KAK7108750.1"/>
    <property type="molecule type" value="Genomic_DNA"/>
</dbReference>
<feature type="compositionally biased region" description="Polar residues" evidence="1">
    <location>
        <begin position="483"/>
        <end position="510"/>
    </location>
</feature>
<evidence type="ECO:0000256" key="1">
    <source>
        <dbReference type="SAM" id="MobiDB-lite"/>
    </source>
</evidence>
<dbReference type="Pfam" id="PF00653">
    <property type="entry name" value="BIR"/>
    <property type="match status" value="2"/>
</dbReference>
<gene>
    <name evidence="2" type="ORF">V1264_016426</name>
</gene>
<accession>A0AAN9BP60</accession>
<dbReference type="SUPFAM" id="SSF57924">
    <property type="entry name" value="Inhibitor of apoptosis (IAP) repeat"/>
    <property type="match status" value="2"/>
</dbReference>
<dbReference type="Pfam" id="PF13920">
    <property type="entry name" value="zf-C3HC4_3"/>
    <property type="match status" value="1"/>
</dbReference>
<feature type="compositionally biased region" description="Low complexity" evidence="1">
    <location>
        <begin position="465"/>
        <end position="482"/>
    </location>
</feature>
<sequence length="692" mass="74174">MVIWISTVLVSAVIVLLIKGYKRKVYQEESVALKLKPFDTEVNAKPFETNDQINEESLLPAPPQKIGVHMKSMSKKRMLSEKQGAGDPFLYAFNKPTIDHLFNFRRDQCFQQTCTACPASVSLASHFASGTYGQPGSSQQLQKEGVRLASFKDFPTSVSVSAIRLSQAGFFYTGERDMVRCFSCGVTHDSWQMGDRPTLVHARISPNCPLVRGSDTSNLPLPLPVTNRPSFPEPGSIDSGYGSHPYGSSSGAPSANNGASSTNTAAPSANASVTSGSATYRREEIQADSAPDAVPDSLASGPQALGASSMSATSAMATAAANGPIASSLATPENSVFSGAPLYGIATPMDGGAPRNLPMPTKRLDLGGAVYPLYSQMDARKRSFSNWVEDQGLPAVDELITLGFFYAGYADCVRCFFCGIGLKSWEPGDIPAEVHARWRPTCEYLRLVKGDEFVDQVANGGRNVGNGQRSSQGGAAQPGQQNLARDSVSTNQQANNDSAAPANGSNQQGSDVVDIPDVPVVRRARETGYTDQQISEGIQKLRLIGMERAMEVMLVEVLTNLFRDNPPQRRRQGESGDAQNSSPQGGNGSDAAAPAHDADIQRDAAEPGEEVADSAPGLQNADNPLGDRQNVLQQENARLRNMRTCQRCHEQPVGVIFLPCGHIIACTTCAPNIRRCLRCDTVIRATANVYFS</sequence>
<dbReference type="GO" id="GO:0005737">
    <property type="term" value="C:cytoplasm"/>
    <property type="evidence" value="ECO:0007669"/>
    <property type="project" value="TreeGrafter"/>
</dbReference>
<feature type="region of interest" description="Disordered" evidence="1">
    <location>
        <begin position="565"/>
        <end position="626"/>
    </location>
</feature>
<dbReference type="InterPro" id="IPR001370">
    <property type="entry name" value="BIR_rpt"/>
</dbReference>
<dbReference type="AlphaFoldDB" id="A0AAN9BP60"/>
<dbReference type="Gene3D" id="1.10.1170.10">
    <property type="entry name" value="Inhibitor Of Apoptosis Protein (2mihbC-IAP-1), Chain A"/>
    <property type="match status" value="2"/>
</dbReference>
<name>A0AAN9BP60_9CAEN</name>
<comment type="caution">
    <text evidence="2">The sequence shown here is derived from an EMBL/GenBank/DDBJ whole genome shotgun (WGS) entry which is preliminary data.</text>
</comment>
<dbReference type="GO" id="GO:0005634">
    <property type="term" value="C:nucleus"/>
    <property type="evidence" value="ECO:0007669"/>
    <property type="project" value="TreeGrafter"/>
</dbReference>
<dbReference type="InterPro" id="IPR050784">
    <property type="entry name" value="IAP"/>
</dbReference>
<dbReference type="Gene3D" id="3.30.40.10">
    <property type="entry name" value="Zinc/RING finger domain, C3HC4 (zinc finger)"/>
    <property type="match status" value="1"/>
</dbReference>
<reference evidence="2 3" key="1">
    <citation type="submission" date="2024-02" db="EMBL/GenBank/DDBJ databases">
        <title>Chromosome-scale genome assembly of the rough periwinkle Littorina saxatilis.</title>
        <authorList>
            <person name="De Jode A."/>
            <person name="Faria R."/>
            <person name="Formenti G."/>
            <person name="Sims Y."/>
            <person name="Smith T.P."/>
            <person name="Tracey A."/>
            <person name="Wood J.M.D."/>
            <person name="Zagrodzka Z.B."/>
            <person name="Johannesson K."/>
            <person name="Butlin R.K."/>
            <person name="Leder E.H."/>
        </authorList>
    </citation>
    <scope>NUCLEOTIDE SEQUENCE [LARGE SCALE GENOMIC DNA]</scope>
    <source>
        <strain evidence="2">Snail1</strain>
        <tissue evidence="2">Muscle</tissue>
    </source>
</reference>
<dbReference type="GO" id="GO:0043027">
    <property type="term" value="F:cysteine-type endopeptidase inhibitor activity involved in apoptotic process"/>
    <property type="evidence" value="ECO:0007669"/>
    <property type="project" value="TreeGrafter"/>
</dbReference>
<proteinExistence type="predicted"/>
<feature type="region of interest" description="Disordered" evidence="1">
    <location>
        <begin position="459"/>
        <end position="517"/>
    </location>
</feature>
<feature type="compositionally biased region" description="Low complexity" evidence="1">
    <location>
        <begin position="239"/>
        <end position="272"/>
    </location>
</feature>
<feature type="compositionally biased region" description="Basic and acidic residues" evidence="1">
    <location>
        <begin position="596"/>
        <end position="605"/>
    </location>
</feature>
<dbReference type="GO" id="GO:0043066">
    <property type="term" value="P:negative regulation of apoptotic process"/>
    <property type="evidence" value="ECO:0007669"/>
    <property type="project" value="TreeGrafter"/>
</dbReference>
<evidence type="ECO:0000313" key="2">
    <source>
        <dbReference type="EMBL" id="KAK7108750.1"/>
    </source>
</evidence>
<dbReference type="Proteomes" id="UP001374579">
    <property type="component" value="Unassembled WGS sequence"/>
</dbReference>
<organism evidence="2 3">
    <name type="scientific">Littorina saxatilis</name>
    <dbReference type="NCBI Taxonomy" id="31220"/>
    <lineage>
        <taxon>Eukaryota</taxon>
        <taxon>Metazoa</taxon>
        <taxon>Spiralia</taxon>
        <taxon>Lophotrochozoa</taxon>
        <taxon>Mollusca</taxon>
        <taxon>Gastropoda</taxon>
        <taxon>Caenogastropoda</taxon>
        <taxon>Littorinimorpha</taxon>
        <taxon>Littorinoidea</taxon>
        <taxon>Littorinidae</taxon>
        <taxon>Littorina</taxon>
    </lineage>
</organism>
<dbReference type="GO" id="GO:0051726">
    <property type="term" value="P:regulation of cell cycle"/>
    <property type="evidence" value="ECO:0007669"/>
    <property type="project" value="TreeGrafter"/>
</dbReference>
<feature type="region of interest" description="Disordered" evidence="1">
    <location>
        <begin position="211"/>
        <end position="306"/>
    </location>
</feature>
<dbReference type="PROSITE" id="PS01282">
    <property type="entry name" value="BIR_REPEAT_1"/>
    <property type="match status" value="1"/>
</dbReference>
<dbReference type="GO" id="GO:0061630">
    <property type="term" value="F:ubiquitin protein ligase activity"/>
    <property type="evidence" value="ECO:0007669"/>
    <property type="project" value="TreeGrafter"/>
</dbReference>
<dbReference type="PROSITE" id="PS50143">
    <property type="entry name" value="BIR_REPEAT_2"/>
    <property type="match status" value="2"/>
</dbReference>
<dbReference type="CDD" id="cd00022">
    <property type="entry name" value="BIR"/>
    <property type="match status" value="2"/>
</dbReference>